<reference evidence="2 3" key="1">
    <citation type="submission" date="2018-10" db="EMBL/GenBank/DDBJ databases">
        <title>Pan-genome distribution and transcriptional activeness of fungal secondary metabolism genes in Aspergillus section Fumigati.</title>
        <authorList>
            <person name="Takahashi H."/>
            <person name="Umemura M."/>
            <person name="Ninomiya A."/>
            <person name="Kusuya Y."/>
            <person name="Urayama S."/>
            <person name="Shimizu M."/>
            <person name="Watanabe A."/>
            <person name="Kamei K."/>
            <person name="Yaguchi T."/>
            <person name="Hagiwara D."/>
        </authorList>
    </citation>
    <scope>NUCLEOTIDE SEQUENCE [LARGE SCALE GENOMIC DNA]</scope>
    <source>
        <strain evidence="2 3">IFM 55266</strain>
    </source>
</reference>
<dbReference type="EMBL" id="BHVY01000001">
    <property type="protein sequence ID" value="GIJ82973.1"/>
    <property type="molecule type" value="Genomic_DNA"/>
</dbReference>
<feature type="region of interest" description="Disordered" evidence="1">
    <location>
        <begin position="1"/>
        <end position="24"/>
    </location>
</feature>
<organism evidence="2 3">
    <name type="scientific">Aspergillus pseudoviridinutans</name>
    <dbReference type="NCBI Taxonomy" id="1517512"/>
    <lineage>
        <taxon>Eukaryota</taxon>
        <taxon>Fungi</taxon>
        <taxon>Dikarya</taxon>
        <taxon>Ascomycota</taxon>
        <taxon>Pezizomycotina</taxon>
        <taxon>Eurotiomycetes</taxon>
        <taxon>Eurotiomycetidae</taxon>
        <taxon>Eurotiales</taxon>
        <taxon>Aspergillaceae</taxon>
        <taxon>Aspergillus</taxon>
        <taxon>Aspergillus subgen. Fumigati</taxon>
    </lineage>
</organism>
<dbReference type="GeneID" id="67000103"/>
<evidence type="ECO:0000313" key="3">
    <source>
        <dbReference type="Proteomes" id="UP001043456"/>
    </source>
</evidence>
<proteinExistence type="predicted"/>
<sequence>MPLNPRSHIEGRPEADDSSEEASCEPVQYPPLWVMAERAILKVQGRSARFISRISASASASAGSPVPDQRVREPAISRISAGEAAERGNRTGMPDARDSEWTCCMGLPKANNGFRRGRRGRFISRISARSREVDRRF</sequence>
<feature type="region of interest" description="Disordered" evidence="1">
    <location>
        <begin position="81"/>
        <end position="100"/>
    </location>
</feature>
<dbReference type="AlphaFoldDB" id="A0A9P3ERG3"/>
<dbReference type="Proteomes" id="UP001043456">
    <property type="component" value="Unassembled WGS sequence"/>
</dbReference>
<evidence type="ECO:0000313" key="2">
    <source>
        <dbReference type="EMBL" id="GIJ82973.1"/>
    </source>
</evidence>
<comment type="caution">
    <text evidence="2">The sequence shown here is derived from an EMBL/GenBank/DDBJ whole genome shotgun (WGS) entry which is preliminary data.</text>
</comment>
<evidence type="ECO:0000256" key="1">
    <source>
        <dbReference type="SAM" id="MobiDB-lite"/>
    </source>
</evidence>
<feature type="compositionally biased region" description="Basic and acidic residues" evidence="1">
    <location>
        <begin position="84"/>
        <end position="100"/>
    </location>
</feature>
<name>A0A9P3ERG3_9EURO</name>
<accession>A0A9P3ERG3</accession>
<keyword evidence="3" id="KW-1185">Reference proteome</keyword>
<dbReference type="RefSeq" id="XP_043153720.1">
    <property type="nucleotide sequence ID" value="XM_043297785.1"/>
</dbReference>
<protein>
    <submittedName>
        <fullName evidence="2">Uncharacterized protein</fullName>
    </submittedName>
</protein>
<gene>
    <name evidence="2" type="ORF">Asppvi_001490</name>
</gene>